<dbReference type="RefSeq" id="WP_038698725.1">
    <property type="nucleotide sequence ID" value="NZ_CP009286.1"/>
</dbReference>
<gene>
    <name evidence="1" type="ORF">PSTEL_23100</name>
</gene>
<evidence type="ECO:0000313" key="1">
    <source>
        <dbReference type="EMBL" id="AIQ65560.1"/>
    </source>
</evidence>
<dbReference type="PANTHER" id="PTHR42110:SF1">
    <property type="entry name" value="L-ASPARAGINASE, PUTATIVE (AFU_ORTHOLOGUE AFUA_3G11890)-RELATED"/>
    <property type="match status" value="1"/>
</dbReference>
<evidence type="ECO:0000313" key="2">
    <source>
        <dbReference type="Proteomes" id="UP000029507"/>
    </source>
</evidence>
<dbReference type="Pfam" id="PF06089">
    <property type="entry name" value="Asparaginase_II"/>
    <property type="match status" value="1"/>
</dbReference>
<dbReference type="AlphaFoldDB" id="A0A089LZJ3"/>
<reference evidence="1 2" key="1">
    <citation type="submission" date="2014-08" db="EMBL/GenBank/DDBJ databases">
        <title>Comparative genomics of the Paenibacillus odorifer group.</title>
        <authorList>
            <person name="den Bakker H.C."/>
            <person name="Tsai Y.-C."/>
            <person name="Martin N."/>
            <person name="Korlach J."/>
            <person name="Wiedmann M."/>
        </authorList>
    </citation>
    <scope>NUCLEOTIDE SEQUENCE [LARGE SCALE GENOMIC DNA]</scope>
    <source>
        <strain evidence="1 2">DSM 14472</strain>
    </source>
</reference>
<keyword evidence="2" id="KW-1185">Reference proteome</keyword>
<dbReference type="EMBL" id="CP009286">
    <property type="protein sequence ID" value="AIQ65560.1"/>
    <property type="molecule type" value="Genomic_DNA"/>
</dbReference>
<accession>A0A089LZJ3</accession>
<dbReference type="PANTHER" id="PTHR42110">
    <property type="entry name" value="L-ASPARAGINASE, PUTATIVE (AFU_ORTHOLOGUE AFUA_3G11890)-RELATED"/>
    <property type="match status" value="1"/>
</dbReference>
<dbReference type="InterPro" id="IPR010349">
    <property type="entry name" value="Asparaginase_II"/>
</dbReference>
<dbReference type="OrthoDB" id="9770793at2"/>
<dbReference type="KEGG" id="pste:PSTEL_23100"/>
<dbReference type="STRING" id="169760.PSTEL_23100"/>
<proteinExistence type="predicted"/>
<dbReference type="Proteomes" id="UP000029507">
    <property type="component" value="Chromosome"/>
</dbReference>
<name>A0A089LZJ3_9BACL</name>
<organism evidence="1 2">
    <name type="scientific">Paenibacillus stellifer</name>
    <dbReference type="NCBI Taxonomy" id="169760"/>
    <lineage>
        <taxon>Bacteria</taxon>
        <taxon>Bacillati</taxon>
        <taxon>Bacillota</taxon>
        <taxon>Bacilli</taxon>
        <taxon>Bacillales</taxon>
        <taxon>Paenibacillaceae</taxon>
        <taxon>Paenibacillus</taxon>
    </lineage>
</organism>
<dbReference type="HOGENOM" id="CLU_062004_0_0_9"/>
<sequence>METILVKEFRAGLMECAHSGHIAMVGENGVLKGYAGDPGFVAFTRSSAKPLQAIPGIRGGIAGKFGFTEAEIALMTSSHRGEDYHLRTLESMEAKTGIEESCMICAASYPLDESSHEKAIREADKRKGYHNCSGKHMGMLSYAKSKGYPLEGYEHPEHPVQREVLQAVAYMAGLTEKEIKLGTDGCGLPVFALPLTGLAHAYLKLSCPELVEDPATREAVKAITSAMHAHPEMVAGHGRLDSLLLEDSNIIAKGGFKGVYCFGLREERLGFAFKVLDGSEEEWGLIVRTILQQIGYRNRLTLKKLEDAFPQEILNDEKMTVGRAEPVFHLELI</sequence>
<protein>
    <submittedName>
        <fullName evidence="1">Asparaginase</fullName>
    </submittedName>
</protein>